<evidence type="ECO:0000256" key="9">
    <source>
        <dbReference type="ARBA" id="ARBA00023235"/>
    </source>
</evidence>
<keyword evidence="9" id="KW-0413">Isomerase</keyword>
<evidence type="ECO:0000256" key="7">
    <source>
        <dbReference type="ARBA" id="ARBA00023098"/>
    </source>
</evidence>
<keyword evidence="11" id="KW-0511">Multifunctional enzyme</keyword>
<protein>
    <submittedName>
        <fullName evidence="15">3-hydroxyacyl-CoA dehydrogenase</fullName>
    </submittedName>
</protein>
<evidence type="ECO:0000256" key="12">
    <source>
        <dbReference type="ARBA" id="ARBA00049556"/>
    </source>
</evidence>
<comment type="subcellular location">
    <subcellularLocation>
        <location evidence="1">Peroxisome</location>
    </subcellularLocation>
</comment>
<dbReference type="KEGG" id="sinb:SIDU_17250"/>
<evidence type="ECO:0000256" key="10">
    <source>
        <dbReference type="ARBA" id="ARBA00023239"/>
    </source>
</evidence>
<evidence type="ECO:0000259" key="14">
    <source>
        <dbReference type="Pfam" id="PF02737"/>
    </source>
</evidence>
<comment type="catalytic activity">
    <reaction evidence="12">
        <text>a (3S)-3-hydroxyacyl-CoA + NAD(+) = a 3-oxoacyl-CoA + NADH + H(+)</text>
        <dbReference type="Rhea" id="RHEA:22432"/>
        <dbReference type="ChEBI" id="CHEBI:15378"/>
        <dbReference type="ChEBI" id="CHEBI:57318"/>
        <dbReference type="ChEBI" id="CHEBI:57540"/>
        <dbReference type="ChEBI" id="CHEBI:57945"/>
        <dbReference type="ChEBI" id="CHEBI:90726"/>
        <dbReference type="EC" id="1.1.1.35"/>
    </reaction>
</comment>
<dbReference type="UniPathway" id="UPA00659"/>
<name>A0A1L5BTC8_SPHIB</name>
<dbReference type="InterPro" id="IPR036291">
    <property type="entry name" value="NAD(P)-bd_dom_sf"/>
</dbReference>
<dbReference type="Pfam" id="PF00378">
    <property type="entry name" value="ECH_1"/>
    <property type="match status" value="1"/>
</dbReference>
<proteinExistence type="predicted"/>
<dbReference type="InterPro" id="IPR001753">
    <property type="entry name" value="Enoyl-CoA_hydra/iso"/>
</dbReference>
<evidence type="ECO:0000256" key="2">
    <source>
        <dbReference type="ARBA" id="ARBA00005005"/>
    </source>
</evidence>
<evidence type="ECO:0000256" key="4">
    <source>
        <dbReference type="ARBA" id="ARBA00022963"/>
    </source>
</evidence>
<dbReference type="GO" id="GO:0016853">
    <property type="term" value="F:isomerase activity"/>
    <property type="evidence" value="ECO:0007669"/>
    <property type="project" value="UniProtKB-KW"/>
</dbReference>
<evidence type="ECO:0000313" key="15">
    <source>
        <dbReference type="EMBL" id="APL96120.1"/>
    </source>
</evidence>
<keyword evidence="5" id="KW-0560">Oxidoreductase</keyword>
<dbReference type="InterPro" id="IPR029045">
    <property type="entry name" value="ClpP/crotonase-like_dom_sf"/>
</dbReference>
<reference evidence="15 16" key="1">
    <citation type="journal article" date="2012" name="J. Bacteriol.">
        <title>Genome sequence of Sphingobium indicum B90A, a hexachlorocyclohexane-degrading bacterium.</title>
        <authorList>
            <person name="Anand S."/>
            <person name="Sangwan N."/>
            <person name="Lata P."/>
            <person name="Kaur J."/>
            <person name="Dua A."/>
            <person name="Singh A.K."/>
            <person name="Verma M."/>
            <person name="Kaur J."/>
            <person name="Khurana J.P."/>
            <person name="Khurana P."/>
            <person name="Mathur S."/>
            <person name="Lal R."/>
        </authorList>
    </citation>
    <scope>NUCLEOTIDE SEQUENCE [LARGE SCALE GENOMIC DNA]</scope>
    <source>
        <strain evidence="16">DSM 16412 / CCM 7286 / MTCC 6364 / B90A</strain>
    </source>
</reference>
<keyword evidence="4" id="KW-0442">Lipid degradation</keyword>
<dbReference type="GO" id="GO:0003857">
    <property type="term" value="F:(3S)-3-hydroxyacyl-CoA dehydrogenase (NAD+) activity"/>
    <property type="evidence" value="ECO:0007669"/>
    <property type="project" value="UniProtKB-EC"/>
</dbReference>
<dbReference type="Proteomes" id="UP000004550">
    <property type="component" value="Chromosome"/>
</dbReference>
<dbReference type="Gene3D" id="1.10.1040.50">
    <property type="match status" value="1"/>
</dbReference>
<evidence type="ECO:0000256" key="3">
    <source>
        <dbReference type="ARBA" id="ARBA00022832"/>
    </source>
</evidence>
<dbReference type="Gene3D" id="3.90.226.10">
    <property type="entry name" value="2-enoyl-CoA Hydratase, Chain A, domain 1"/>
    <property type="match status" value="1"/>
</dbReference>
<feature type="domain" description="3-hydroxyacyl-CoA dehydrogenase C-terminal" evidence="13">
    <location>
        <begin position="480"/>
        <end position="564"/>
    </location>
</feature>
<feature type="domain" description="3-hydroxyacyl-CoA dehydrogenase NAD binding" evidence="14">
    <location>
        <begin position="300"/>
        <end position="476"/>
    </location>
</feature>
<dbReference type="FunFam" id="3.40.50.720:FF:000009">
    <property type="entry name" value="Fatty oxidation complex, alpha subunit"/>
    <property type="match status" value="1"/>
</dbReference>
<dbReference type="SUPFAM" id="SSF51735">
    <property type="entry name" value="NAD(P)-binding Rossmann-fold domains"/>
    <property type="match status" value="1"/>
</dbReference>
<dbReference type="Pfam" id="PF00725">
    <property type="entry name" value="3HCDH"/>
    <property type="match status" value="1"/>
</dbReference>
<dbReference type="InterPro" id="IPR006108">
    <property type="entry name" value="3HC_DH_C"/>
</dbReference>
<organism evidence="15 16">
    <name type="scientific">Sphingobium indicum (strain DSM 16412 / CCM 7286 / MTCC 6364 / B90A)</name>
    <dbReference type="NCBI Taxonomy" id="861109"/>
    <lineage>
        <taxon>Bacteria</taxon>
        <taxon>Pseudomonadati</taxon>
        <taxon>Pseudomonadota</taxon>
        <taxon>Alphaproteobacteria</taxon>
        <taxon>Sphingomonadales</taxon>
        <taxon>Sphingomonadaceae</taxon>
        <taxon>Sphingobium</taxon>
    </lineage>
</organism>
<keyword evidence="3" id="KW-0276">Fatty acid metabolism</keyword>
<keyword evidence="7" id="KW-0443">Lipid metabolism</keyword>
<dbReference type="SUPFAM" id="SSF48179">
    <property type="entry name" value="6-phosphogluconate dehydrogenase C-terminal domain-like"/>
    <property type="match status" value="2"/>
</dbReference>
<sequence>MAFASEVASFSIREGIGECVVDAPPVNALGRDVRQALLDAVAEAAADPVVEALVIRCAGRTFFAGADIREFGKPPLPPSLPEVIAAIEDSAKPIIAAIHGTALGGGLEVALGAHRRIAVSSARFGLPEVKLGLLPGAGGTQRLPRLVGVGKALAMIVGGDPISAEEALEAGLLDRKVADGTLIEAARQFAREAAGEGAPVRTRDLPVADPDRVDTVLDEYGNANPRRFGGQDAPAACVEVIRKGLRVPFDEALALERAAFTRLRDGAQSAALRHVFFAEREVSKVAGIDADTPRLPIDRAGVIGAGTMGRGIAMALLAAGLPVVLVEQRREALDAGLAAVRDLIARAVKGGRMDRASADAASARLTGSLSYDDLAEVDLVIEAAFETMEVKQVIFRALDGVAKPTAILATNTSYLDVDAIAACTSRPEQVLGLHFFSPANIMKLLEIVRGARTSPQVLATALDLAKRLGKIAVVAGNAHGFIGNRMLMVRRLAAEAMALEGASPYAIDRVLVAFGMPMGPFRIGDLAGLDLGWTPETSTGSTIRERLNERGRRGQKVGAGFYDYDDEGRARPSPEVERIIAELAADKGIPQRDWSDEAILAGLLDPMIEEGRRIVAEGIAQRASDVDMVWVHGYGWPRWRGGPLYYADHRGKAG</sequence>
<dbReference type="InterPro" id="IPR008927">
    <property type="entry name" value="6-PGluconate_DH-like_C_sf"/>
</dbReference>
<evidence type="ECO:0000256" key="6">
    <source>
        <dbReference type="ARBA" id="ARBA00023027"/>
    </source>
</evidence>
<dbReference type="PANTHER" id="PTHR23309">
    <property type="entry name" value="3-HYDROXYACYL-COA DEHYROGENASE"/>
    <property type="match status" value="1"/>
</dbReference>
<evidence type="ECO:0000259" key="13">
    <source>
        <dbReference type="Pfam" id="PF00725"/>
    </source>
</evidence>
<dbReference type="GO" id="GO:0006635">
    <property type="term" value="P:fatty acid beta-oxidation"/>
    <property type="evidence" value="ECO:0007669"/>
    <property type="project" value="UniProtKB-UniPathway"/>
</dbReference>
<dbReference type="GO" id="GO:0004300">
    <property type="term" value="F:enoyl-CoA hydratase activity"/>
    <property type="evidence" value="ECO:0007669"/>
    <property type="project" value="UniProtKB-ARBA"/>
</dbReference>
<evidence type="ECO:0000256" key="8">
    <source>
        <dbReference type="ARBA" id="ARBA00023140"/>
    </source>
</evidence>
<dbReference type="Pfam" id="PF02737">
    <property type="entry name" value="3HCDH_N"/>
    <property type="match status" value="1"/>
</dbReference>
<dbReference type="EMBL" id="CP013070">
    <property type="protein sequence ID" value="APL96120.1"/>
    <property type="molecule type" value="Genomic_DNA"/>
</dbReference>
<dbReference type="PANTHER" id="PTHR23309:SF51">
    <property type="entry name" value="3-HYDROXYACYL-COA DEHYDROGENASE-RELATED"/>
    <property type="match status" value="1"/>
</dbReference>
<dbReference type="SUPFAM" id="SSF52096">
    <property type="entry name" value="ClpP/crotonase"/>
    <property type="match status" value="1"/>
</dbReference>
<evidence type="ECO:0000256" key="1">
    <source>
        <dbReference type="ARBA" id="ARBA00004275"/>
    </source>
</evidence>
<keyword evidence="6" id="KW-0520">NAD</keyword>
<gene>
    <name evidence="15" type="ORF">SIDU_17250</name>
</gene>
<evidence type="ECO:0000256" key="5">
    <source>
        <dbReference type="ARBA" id="ARBA00023002"/>
    </source>
</evidence>
<dbReference type="AlphaFoldDB" id="A0A1L5BTC8"/>
<accession>A0A1L5BTC8</accession>
<dbReference type="InterPro" id="IPR006176">
    <property type="entry name" value="3-OHacyl-CoA_DH_NAD-bd"/>
</dbReference>
<keyword evidence="8" id="KW-0576">Peroxisome</keyword>
<comment type="pathway">
    <text evidence="2">Lipid metabolism; fatty acid beta-oxidation.</text>
</comment>
<evidence type="ECO:0000256" key="11">
    <source>
        <dbReference type="ARBA" id="ARBA00023268"/>
    </source>
</evidence>
<dbReference type="CDD" id="cd06558">
    <property type="entry name" value="crotonase-like"/>
    <property type="match status" value="1"/>
</dbReference>
<evidence type="ECO:0000313" key="16">
    <source>
        <dbReference type="Proteomes" id="UP000004550"/>
    </source>
</evidence>
<keyword evidence="10" id="KW-0456">Lyase</keyword>
<dbReference type="Gene3D" id="3.40.50.720">
    <property type="entry name" value="NAD(P)-binding Rossmann-like Domain"/>
    <property type="match status" value="1"/>
</dbReference>
<dbReference type="GO" id="GO:0070403">
    <property type="term" value="F:NAD+ binding"/>
    <property type="evidence" value="ECO:0007669"/>
    <property type="project" value="InterPro"/>
</dbReference>
<dbReference type="RefSeq" id="WP_007686824.1">
    <property type="nucleotide sequence ID" value="NZ_CP013070.1"/>
</dbReference>